<dbReference type="InterPro" id="IPR000259">
    <property type="entry name" value="Adhesion_dom_fimbrial"/>
</dbReference>
<dbReference type="GO" id="GO:0007155">
    <property type="term" value="P:cell adhesion"/>
    <property type="evidence" value="ECO:0007669"/>
    <property type="project" value="InterPro"/>
</dbReference>
<protein>
    <submittedName>
        <fullName evidence="3">Fimbrial protein</fullName>
    </submittedName>
</protein>
<dbReference type="InterPro" id="IPR036937">
    <property type="entry name" value="Adhesion_dom_fimbrial_sf"/>
</dbReference>
<dbReference type="AlphaFoldDB" id="A0A9Q6VS96"/>
<sequence>MKCLVGVLLLLLANTASAIYCRVDGGPWQNMTDNRYMDVNVFVRASPVNGRIELDGYRIECKYPPGVGGGPNDRFYLWTSDNSLTPGGVLFGHQTGLRIGGNHLDYPVGPNMTVAQMTGDGGIKVLDTYMYVNTTRVPGKYVDIKAGNRLGIMWFRLDNTLQLPSHLVSFWIYAINDFYFQPSTCTINDNAPIDVDFGPVDALNLDASPGATSVKRVVSLRYSCPDFGINTPITITLKGARSSFWSSVLATSNDDLGVGLLRNGSVVPPESLYTSNIYNSAGVDDVIFALVRRSGSLPAAGPFSGSATLIMGLP</sequence>
<evidence type="ECO:0000313" key="4">
    <source>
        <dbReference type="Proteomes" id="UP000594467"/>
    </source>
</evidence>
<dbReference type="OrthoDB" id="7030744at2"/>
<keyword evidence="1" id="KW-0732">Signal</keyword>
<evidence type="ECO:0000259" key="2">
    <source>
        <dbReference type="Pfam" id="PF00419"/>
    </source>
</evidence>
<dbReference type="GeneID" id="72387963"/>
<dbReference type="InterPro" id="IPR008966">
    <property type="entry name" value="Adhesion_dom_sf"/>
</dbReference>
<accession>A0A9Q6VS96</accession>
<proteinExistence type="predicted"/>
<feature type="chain" id="PRO_5040256762" evidence="1">
    <location>
        <begin position="19"/>
        <end position="314"/>
    </location>
</feature>
<dbReference type="Proteomes" id="UP000594467">
    <property type="component" value="Chromosome"/>
</dbReference>
<dbReference type="RefSeq" id="WP_081481048.1">
    <property type="nucleotide sequence ID" value="NZ_CP064354.1"/>
</dbReference>
<dbReference type="EMBL" id="CP065202">
    <property type="protein sequence ID" value="QPL33319.1"/>
    <property type="molecule type" value="Genomic_DNA"/>
</dbReference>
<feature type="signal peptide" evidence="1">
    <location>
        <begin position="1"/>
        <end position="18"/>
    </location>
</feature>
<dbReference type="GO" id="GO:0009289">
    <property type="term" value="C:pilus"/>
    <property type="evidence" value="ECO:0007669"/>
    <property type="project" value="InterPro"/>
</dbReference>
<dbReference type="Pfam" id="PF00419">
    <property type="entry name" value="Fimbrial"/>
    <property type="match status" value="1"/>
</dbReference>
<feature type="domain" description="Fimbrial-type adhesion" evidence="2">
    <location>
        <begin position="182"/>
        <end position="310"/>
    </location>
</feature>
<gene>
    <name evidence="3" type="ORF">I5R27_09615</name>
</gene>
<dbReference type="SUPFAM" id="SSF49401">
    <property type="entry name" value="Bacterial adhesins"/>
    <property type="match status" value="1"/>
</dbReference>
<organism evidence="3 4">
    <name type="scientific">Pseudomonas fragi</name>
    <dbReference type="NCBI Taxonomy" id="296"/>
    <lineage>
        <taxon>Bacteria</taxon>
        <taxon>Pseudomonadati</taxon>
        <taxon>Pseudomonadota</taxon>
        <taxon>Gammaproteobacteria</taxon>
        <taxon>Pseudomonadales</taxon>
        <taxon>Pseudomonadaceae</taxon>
        <taxon>Pseudomonas</taxon>
    </lineage>
</organism>
<evidence type="ECO:0000256" key="1">
    <source>
        <dbReference type="SAM" id="SignalP"/>
    </source>
</evidence>
<name>A0A9Q6VS96_PSEFR</name>
<dbReference type="Gene3D" id="2.60.40.1090">
    <property type="entry name" value="Fimbrial-type adhesion domain"/>
    <property type="match status" value="2"/>
</dbReference>
<reference evidence="3 4" key="1">
    <citation type="submission" date="2020-11" db="EMBL/GenBank/DDBJ databases">
        <title>The Complete Genome of Pseudomonas fragi A13BB.</title>
        <authorList>
            <person name="Awolope O.K."/>
            <person name="O'Driscoll N.H."/>
            <person name="Di Salvo A."/>
            <person name="Lamb A.J."/>
        </authorList>
    </citation>
    <scope>NUCLEOTIDE SEQUENCE [LARGE SCALE GENOMIC DNA]</scope>
    <source>
        <strain evidence="3 4">A13BB</strain>
    </source>
</reference>
<evidence type="ECO:0000313" key="3">
    <source>
        <dbReference type="EMBL" id="QPL33319.1"/>
    </source>
</evidence>